<organism evidence="2 3">
    <name type="scientific">Pelagomonas calceolata</name>
    <dbReference type="NCBI Taxonomy" id="35677"/>
    <lineage>
        <taxon>Eukaryota</taxon>
        <taxon>Sar</taxon>
        <taxon>Stramenopiles</taxon>
        <taxon>Ochrophyta</taxon>
        <taxon>Pelagophyceae</taxon>
        <taxon>Pelagomonadales</taxon>
        <taxon>Pelagomonadaceae</taxon>
        <taxon>Pelagomonas</taxon>
    </lineage>
</organism>
<feature type="compositionally biased region" description="Polar residues" evidence="1">
    <location>
        <begin position="1"/>
        <end position="10"/>
    </location>
</feature>
<reference evidence="2" key="1">
    <citation type="submission" date="2021-11" db="EMBL/GenBank/DDBJ databases">
        <authorList>
            <consortium name="Genoscope - CEA"/>
            <person name="William W."/>
        </authorList>
    </citation>
    <scope>NUCLEOTIDE SEQUENCE</scope>
</reference>
<protein>
    <submittedName>
        <fullName evidence="2">Uncharacterized protein</fullName>
    </submittedName>
</protein>
<evidence type="ECO:0000313" key="3">
    <source>
        <dbReference type="Proteomes" id="UP000789595"/>
    </source>
</evidence>
<feature type="region of interest" description="Disordered" evidence="1">
    <location>
        <begin position="1"/>
        <end position="41"/>
    </location>
</feature>
<dbReference type="Proteomes" id="UP000789595">
    <property type="component" value="Unassembled WGS sequence"/>
</dbReference>
<keyword evidence="3" id="KW-1185">Reference proteome</keyword>
<dbReference type="OrthoDB" id="10544174at2759"/>
<feature type="compositionally biased region" description="Low complexity" evidence="1">
    <location>
        <begin position="13"/>
        <end position="28"/>
    </location>
</feature>
<dbReference type="AlphaFoldDB" id="A0A8J2X2A8"/>
<dbReference type="EMBL" id="CAKKNE010000005">
    <property type="protein sequence ID" value="CAH0377438.1"/>
    <property type="molecule type" value="Genomic_DNA"/>
</dbReference>
<evidence type="ECO:0000313" key="2">
    <source>
        <dbReference type="EMBL" id="CAH0377438.1"/>
    </source>
</evidence>
<evidence type="ECO:0000256" key="1">
    <source>
        <dbReference type="SAM" id="MobiDB-lite"/>
    </source>
</evidence>
<sequence length="637" mass="71241">MEIEPQSSMALQAPPNANAVPAPAAKAPATPPDVPLIMAPPSGPARVTPAYAAADAERVTKFPAEPWCLPPDYARPALPPLPLLTEQRQPAQALPEQRMSELWQIRTPKPPQKAIKRRRITDMKPPPAVGSKIRVHTFPENDESKPAEWFPAVVCRCHPPPKKKRTGGSVEIIYDEDGSVDFLDWPEDGDDIEVVESADWDPDELAKWSRKDKRRGRRPPPPPPPEDVLCDMNEAAHLIYFALLQLRSEYAEIVIESGGGRCSALKRTAYDVFDRECASITQSEDLKSSEPLVEAFLTGPCARGDKWMPWHCALGAHERYLLEVVRRLPRLSDELSRSVVTFAFSGSRDIELFETLLRPLFEQHASEEDAALGQLLIQKPFEALRRGGALCRRYEAYRLRGKKLHTTCYQCHPPAGAAGSEFVFYIVDRTARFAELGRRVHAFLEKGLGRNFFESGQLAKDAVIGDALRVKLEGELLAEREVGPTMAKMFLVSTHLAFPQAHLLDASCAVGDGAEQAFDYLYPHVQARARSAHRAVLLDALTAQLDEEALDRLEPRLRPMLRFVGGAARARFGLCVEQVSDSVTPFDLQVHLCEWRKFRTRVDRMRLCRRGSVLDRTRALRAVEAARRTRKSPSGRG</sequence>
<feature type="region of interest" description="Disordered" evidence="1">
    <location>
        <begin position="205"/>
        <end position="227"/>
    </location>
</feature>
<accession>A0A8J2X2A8</accession>
<proteinExistence type="predicted"/>
<gene>
    <name evidence="2" type="ORF">PECAL_5P19880</name>
</gene>
<name>A0A8J2X2A8_9STRA</name>
<comment type="caution">
    <text evidence="2">The sequence shown here is derived from an EMBL/GenBank/DDBJ whole genome shotgun (WGS) entry which is preliminary data.</text>
</comment>